<dbReference type="CDD" id="cd09272">
    <property type="entry name" value="RNase_HI_RT_Ty1"/>
    <property type="match status" value="1"/>
</dbReference>
<dbReference type="EMBL" id="BQNB010011771">
    <property type="protein sequence ID" value="GJS94954.1"/>
    <property type="molecule type" value="Genomic_DNA"/>
</dbReference>
<reference evidence="3" key="2">
    <citation type="submission" date="2022-01" db="EMBL/GenBank/DDBJ databases">
        <authorList>
            <person name="Yamashiro T."/>
            <person name="Shiraishi A."/>
            <person name="Satake H."/>
            <person name="Nakayama K."/>
        </authorList>
    </citation>
    <scope>NUCLEOTIDE SEQUENCE</scope>
</reference>
<protein>
    <submittedName>
        <fullName evidence="3">Ribonuclease H-like domain-containing protein</fullName>
    </submittedName>
</protein>
<accession>A0ABQ4ZXC5</accession>
<name>A0ABQ4ZXC5_9ASTR</name>
<feature type="transmembrane region" description="Helical" evidence="2">
    <location>
        <begin position="252"/>
        <end position="275"/>
    </location>
</feature>
<gene>
    <name evidence="3" type="ORF">Tco_0801922</name>
</gene>
<dbReference type="PANTHER" id="PTHR33067">
    <property type="entry name" value="RNA-DIRECTED DNA POLYMERASE-RELATED"/>
    <property type="match status" value="1"/>
</dbReference>
<keyword evidence="2" id="KW-1133">Transmembrane helix</keyword>
<evidence type="ECO:0000256" key="2">
    <source>
        <dbReference type="SAM" id="Phobius"/>
    </source>
</evidence>
<comment type="caution">
    <text evidence="3">The sequence shown here is derived from an EMBL/GenBank/DDBJ whole genome shotgun (WGS) entry which is preliminary data.</text>
</comment>
<evidence type="ECO:0000256" key="1">
    <source>
        <dbReference type="SAM" id="MobiDB-lite"/>
    </source>
</evidence>
<evidence type="ECO:0000313" key="4">
    <source>
        <dbReference type="Proteomes" id="UP001151760"/>
    </source>
</evidence>
<dbReference type="Proteomes" id="UP001151760">
    <property type="component" value="Unassembled WGS sequence"/>
</dbReference>
<keyword evidence="2" id="KW-0812">Transmembrane</keyword>
<sequence>MFEARQTTIPFPSRLNDYYCEEKKGSYGPQFSEAYSYGASHIDNSIPRKEKDPRSFTLPCYINNVCFDNALADLGASSPDLERPFLSTAHAKIDVFKRKITLRVRDKKNIFKSMKPASSLIKRGLHVRKFYNCIIKDKVEYKGKNAVGAFMNVPIFVRNFSVVTHFVVVENIDGYRDQDMGDIILGEPFFKASCVEARRFYGLINIHNGSANVTYQMVRSHPRFKNLNAKCNKIKPLLKDLAAKKSTKFVSIIWNPVCVVVMLFILVYVLLYATYHSTGSSDTDQIVSLVGPTGDPWDQRVRSQLIGKDLVSGLLVYELPLSSLRKKYRLSLKNDMPPRDKCFEIIGFPQGFKRNFNFNFGKQSFNANVDVKMNDKSSSSSQSSGFTADQMQKLLSMINDKPSGSIHANMAGRTSFFNENVWFNINFSKHFYANYSLSMTTITMGWIINYGTNQHLTVLTVGMYNIVDISEIKIIVGHPNGTLATVSHVRNFKLTNVIFYDVLVGPEYCVSLLSVNKLIRDSKMFVGFDENKCQSSVVMSFHVSKLLWHNRLGHPVDQVWKTQVMLITYNFFDSQFPQSPNDDGKDYSVEDGSLPHYDGHDSTQCRSQNDRLTATQVDDQNWSEGSLQNSVPSTSQSNLTQINDDVQTPTLRRSDRQSKLPVRLTDYVSGSNVKYGIEKYVSYSRLNNVNICFATSLNKSIKPSCLSEVVSDPNWDLGILKYFLEIEIIENDLGFRMSQRKYCLELLHEYGMVAARPVVIPIPENSVLSFDETSDDKFLSDFTSYQNQHMHSLLQSHFKAALRVLRYLKDWDKCPKTRRIQKHVFCFLCCLDMIAANPIFHERTKHFELDVHFVREKVLAGIIKTMKVSSDLQTADMFTKCLGIVQHKLCCKNLGMLDVFASELVGKDSGRKRHVSKKESRTSA</sequence>
<feature type="compositionally biased region" description="Polar residues" evidence="1">
    <location>
        <begin position="621"/>
        <end position="651"/>
    </location>
</feature>
<organism evidence="3 4">
    <name type="scientific">Tanacetum coccineum</name>
    <dbReference type="NCBI Taxonomy" id="301880"/>
    <lineage>
        <taxon>Eukaryota</taxon>
        <taxon>Viridiplantae</taxon>
        <taxon>Streptophyta</taxon>
        <taxon>Embryophyta</taxon>
        <taxon>Tracheophyta</taxon>
        <taxon>Spermatophyta</taxon>
        <taxon>Magnoliopsida</taxon>
        <taxon>eudicotyledons</taxon>
        <taxon>Gunneridae</taxon>
        <taxon>Pentapetalae</taxon>
        <taxon>asterids</taxon>
        <taxon>campanulids</taxon>
        <taxon>Asterales</taxon>
        <taxon>Asteraceae</taxon>
        <taxon>Asteroideae</taxon>
        <taxon>Anthemideae</taxon>
        <taxon>Anthemidinae</taxon>
        <taxon>Tanacetum</taxon>
    </lineage>
</organism>
<feature type="region of interest" description="Disordered" evidence="1">
    <location>
        <begin position="621"/>
        <end position="657"/>
    </location>
</feature>
<keyword evidence="4" id="KW-1185">Reference proteome</keyword>
<proteinExistence type="predicted"/>
<dbReference type="PANTHER" id="PTHR33067:SF9">
    <property type="entry name" value="RNA-DIRECTED DNA POLYMERASE"/>
    <property type="match status" value="1"/>
</dbReference>
<keyword evidence="2" id="KW-0472">Membrane</keyword>
<reference evidence="3" key="1">
    <citation type="journal article" date="2022" name="Int. J. Mol. Sci.">
        <title>Draft Genome of Tanacetum Coccineum: Genomic Comparison of Closely Related Tanacetum-Family Plants.</title>
        <authorList>
            <person name="Yamashiro T."/>
            <person name="Shiraishi A."/>
            <person name="Nakayama K."/>
            <person name="Satake H."/>
        </authorList>
    </citation>
    <scope>NUCLEOTIDE SEQUENCE</scope>
</reference>
<evidence type="ECO:0000313" key="3">
    <source>
        <dbReference type="EMBL" id="GJS94954.1"/>
    </source>
</evidence>